<feature type="binding site" evidence="9">
    <location>
        <position position="7"/>
    </location>
    <ligand>
        <name>Zn(2+)</name>
        <dbReference type="ChEBI" id="CHEBI:29105"/>
    </ligand>
</feature>
<dbReference type="EMBL" id="DRWN01000064">
    <property type="protein sequence ID" value="HHK68986.1"/>
    <property type="molecule type" value="Genomic_DNA"/>
</dbReference>
<keyword evidence="6 9" id="KW-0479">Metal-binding</keyword>
<name>A0A7C5Q8T8_CALS0</name>
<feature type="binding site" evidence="9">
    <location>
        <position position="45"/>
    </location>
    <ligand>
        <name>Zn(2+)</name>
        <dbReference type="ChEBI" id="CHEBI:29105"/>
    </ligand>
</feature>
<keyword evidence="3 9" id="KW-0963">Cytoplasm</keyword>
<organism evidence="10">
    <name type="scientific">Caldiarchaeum subterraneum</name>
    <dbReference type="NCBI Taxonomy" id="311458"/>
    <lineage>
        <taxon>Archaea</taxon>
        <taxon>Nitrososphaerota</taxon>
        <taxon>Candidatus Caldarchaeales</taxon>
        <taxon>Candidatus Caldarchaeaceae</taxon>
        <taxon>Candidatus Caldarchaeum</taxon>
    </lineage>
</organism>
<dbReference type="GO" id="GO:0005737">
    <property type="term" value="C:cytoplasm"/>
    <property type="evidence" value="ECO:0007669"/>
    <property type="project" value="UniProtKB-SubCell"/>
</dbReference>
<comment type="cofactor">
    <cofactor evidence="9">
        <name>Zn(2+)</name>
        <dbReference type="ChEBI" id="CHEBI:29105"/>
    </cofactor>
    <text evidence="9">Binds 1 zinc ion.</text>
</comment>
<dbReference type="SUPFAM" id="SSF46924">
    <property type="entry name" value="RNA polymerase subunit RPB10"/>
    <property type="match status" value="1"/>
</dbReference>
<dbReference type="EC" id="2.7.7.6" evidence="9"/>
<dbReference type="InterPro" id="IPR000268">
    <property type="entry name" value="RPABC5/Rpb10"/>
</dbReference>
<dbReference type="GO" id="GO:0006351">
    <property type="term" value="P:DNA-templated transcription"/>
    <property type="evidence" value="ECO:0007669"/>
    <property type="project" value="UniProtKB-UniRule"/>
</dbReference>
<dbReference type="PROSITE" id="PS01112">
    <property type="entry name" value="RNA_POL_N_8KD"/>
    <property type="match status" value="1"/>
</dbReference>
<gene>
    <name evidence="9" type="primary">rpo10</name>
    <name evidence="9" type="synonym">rpoN</name>
    <name evidence="10" type="ORF">ENM11_07570</name>
</gene>
<feature type="binding site" evidence="9">
    <location>
        <position position="10"/>
    </location>
    <ligand>
        <name>Zn(2+)</name>
        <dbReference type="ChEBI" id="CHEBI:29105"/>
    </ligand>
</feature>
<keyword evidence="4 9" id="KW-0808">Transferase</keyword>
<feature type="binding site" evidence="9">
    <location>
        <position position="44"/>
    </location>
    <ligand>
        <name>Zn(2+)</name>
        <dbReference type="ChEBI" id="CHEBI:29105"/>
    </ligand>
</feature>
<evidence type="ECO:0000313" key="10">
    <source>
        <dbReference type="EMBL" id="HHK68986.1"/>
    </source>
</evidence>
<reference evidence="10" key="1">
    <citation type="journal article" date="2020" name="mSystems">
        <title>Genome- and Community-Level Interaction Insights into Carbon Utilization and Element Cycling Functions of Hydrothermarchaeota in Hydrothermal Sediment.</title>
        <authorList>
            <person name="Zhou Z."/>
            <person name="Liu Y."/>
            <person name="Xu W."/>
            <person name="Pan J."/>
            <person name="Luo Z.H."/>
            <person name="Li M."/>
        </authorList>
    </citation>
    <scope>NUCLEOTIDE SEQUENCE [LARGE SCALE GENOMIC DNA]</scope>
    <source>
        <strain evidence="10">SpSt-1056</strain>
    </source>
</reference>
<evidence type="ECO:0000256" key="9">
    <source>
        <dbReference type="HAMAP-Rule" id="MF_00250"/>
    </source>
</evidence>
<dbReference type="FunFam" id="1.10.10.60:FF:000335">
    <property type="entry name" value="DNA-directed RNA polymerase subunit N, putative"/>
    <property type="match status" value="1"/>
</dbReference>
<evidence type="ECO:0000256" key="1">
    <source>
        <dbReference type="ARBA" id="ARBA00004496"/>
    </source>
</evidence>
<sequence length="74" mass="8682">MMFPIRCFSCGRVIAHKWDEYKSRVQVGENPRDVLDSLGFKRYCCRRMFISAVNVMDELMEFHQKYTAAGAGQR</sequence>
<dbReference type="InterPro" id="IPR023580">
    <property type="entry name" value="RNA_pol_su_RPB10"/>
</dbReference>
<dbReference type="PIRSF" id="PIRSF005653">
    <property type="entry name" value="RNA_pol_N/8_sub"/>
    <property type="match status" value="1"/>
</dbReference>
<dbReference type="InterPro" id="IPR020789">
    <property type="entry name" value="RNA_pol_suN_Zn-BS"/>
</dbReference>
<dbReference type="GO" id="GO:0003899">
    <property type="term" value="F:DNA-directed RNA polymerase activity"/>
    <property type="evidence" value="ECO:0007669"/>
    <property type="project" value="UniProtKB-UniRule"/>
</dbReference>
<dbReference type="AlphaFoldDB" id="A0A7C5Q8T8"/>
<comment type="catalytic activity">
    <reaction evidence="9">
        <text>RNA(n) + a ribonucleoside 5'-triphosphate = RNA(n+1) + diphosphate</text>
        <dbReference type="Rhea" id="RHEA:21248"/>
        <dbReference type="Rhea" id="RHEA-COMP:14527"/>
        <dbReference type="Rhea" id="RHEA-COMP:17342"/>
        <dbReference type="ChEBI" id="CHEBI:33019"/>
        <dbReference type="ChEBI" id="CHEBI:61557"/>
        <dbReference type="ChEBI" id="CHEBI:140395"/>
        <dbReference type="EC" id="2.7.7.6"/>
    </reaction>
</comment>
<protein>
    <recommendedName>
        <fullName evidence="9">DNA-directed RNA polymerase subunit Rpo10</fullName>
        <ecNumber evidence="9">2.7.7.6</ecNumber>
    </recommendedName>
    <alternativeName>
        <fullName evidence="9">DNA-directed RNA polymerase subunit N</fullName>
    </alternativeName>
</protein>
<keyword evidence="8 9" id="KW-0804">Transcription</keyword>
<keyword evidence="7 9" id="KW-0862">Zinc</keyword>
<evidence type="ECO:0000256" key="4">
    <source>
        <dbReference type="ARBA" id="ARBA00022679"/>
    </source>
</evidence>
<keyword evidence="5 9" id="KW-0548">Nucleotidyltransferase</keyword>
<dbReference type="GO" id="GO:0008270">
    <property type="term" value="F:zinc ion binding"/>
    <property type="evidence" value="ECO:0007669"/>
    <property type="project" value="UniProtKB-UniRule"/>
</dbReference>
<dbReference type="HAMAP" id="MF_00250">
    <property type="entry name" value="RNApol_arch_Rpo10"/>
    <property type="match status" value="1"/>
</dbReference>
<dbReference type="GO" id="GO:0000428">
    <property type="term" value="C:DNA-directed RNA polymerase complex"/>
    <property type="evidence" value="ECO:0007669"/>
    <property type="project" value="UniProtKB-KW"/>
</dbReference>
<dbReference type="NCBIfam" id="NF003089">
    <property type="entry name" value="PRK04016.1"/>
    <property type="match status" value="1"/>
</dbReference>
<comment type="function">
    <text evidence="9">DNA-dependent RNA polymerase (RNAP) catalyzes the transcription of DNA into RNA using the four ribonucleoside triphosphates as substrates.</text>
</comment>
<proteinExistence type="inferred from homology"/>
<evidence type="ECO:0000256" key="7">
    <source>
        <dbReference type="ARBA" id="ARBA00022833"/>
    </source>
</evidence>
<comment type="subcellular location">
    <subcellularLocation>
        <location evidence="1 9">Cytoplasm</location>
    </subcellularLocation>
</comment>
<dbReference type="GO" id="GO:0003677">
    <property type="term" value="F:DNA binding"/>
    <property type="evidence" value="ECO:0007669"/>
    <property type="project" value="InterPro"/>
</dbReference>
<dbReference type="Gene3D" id="1.10.10.60">
    <property type="entry name" value="Homeodomain-like"/>
    <property type="match status" value="1"/>
</dbReference>
<evidence type="ECO:0000256" key="8">
    <source>
        <dbReference type="ARBA" id="ARBA00023163"/>
    </source>
</evidence>
<accession>A0A7C5Q8T8</accession>
<keyword evidence="2 9" id="KW-0240">DNA-directed RNA polymerase</keyword>
<evidence type="ECO:0000256" key="5">
    <source>
        <dbReference type="ARBA" id="ARBA00022695"/>
    </source>
</evidence>
<evidence type="ECO:0000256" key="2">
    <source>
        <dbReference type="ARBA" id="ARBA00022478"/>
    </source>
</evidence>
<comment type="caution">
    <text evidence="10">The sequence shown here is derived from an EMBL/GenBank/DDBJ whole genome shotgun (WGS) entry which is preliminary data.</text>
</comment>
<evidence type="ECO:0000256" key="3">
    <source>
        <dbReference type="ARBA" id="ARBA00022490"/>
    </source>
</evidence>
<dbReference type="PANTHER" id="PTHR23431:SF3">
    <property type="entry name" value="DNA-DIRECTED RNA POLYMERASES I, II, AND III SUBUNIT RPABC5"/>
    <property type="match status" value="1"/>
</dbReference>
<comment type="similarity">
    <text evidence="9">Belongs to the archaeal Rpo10/eukaryotic RPB10 RNA polymerase subunit family.</text>
</comment>
<evidence type="ECO:0000256" key="6">
    <source>
        <dbReference type="ARBA" id="ARBA00022723"/>
    </source>
</evidence>
<dbReference type="Pfam" id="PF01194">
    <property type="entry name" value="RNA_pol_N"/>
    <property type="match status" value="1"/>
</dbReference>
<comment type="subunit">
    <text evidence="9">Part of the RNA polymerase complex.</text>
</comment>
<dbReference type="PANTHER" id="PTHR23431">
    <property type="entry name" value="DNA-DIRECTED RNA POLYMERASES I, II, AND III SUBUNIT RPABC5 FAMILY MEMBER"/>
    <property type="match status" value="1"/>
</dbReference>